<name>A0A1S5R3S4_9CAUD</name>
<dbReference type="Proteomes" id="UP000225821">
    <property type="component" value="Segment"/>
</dbReference>
<proteinExistence type="predicted"/>
<reference evidence="1 2" key="1">
    <citation type="submission" date="2016-03" db="EMBL/GenBank/DDBJ databases">
        <title>Characterisation of pf16 and phiPMW: Two novel phages infecting Pseudomonas putida PpG1.</title>
        <authorList>
            <person name="Magill D.J."/>
            <person name="Krylov V.N."/>
            <person name="Shaburova O.V."/>
            <person name="Allen C.C.R."/>
            <person name="McGrath J.W."/>
            <person name="Quinn J.P."/>
            <person name="Kulakov L.A."/>
        </authorList>
    </citation>
    <scope>NUCLEOTIDE SEQUENCE [LARGE SCALE GENOMIC DNA]</scope>
</reference>
<gene>
    <name evidence="1" type="ORF">pf16_135</name>
</gene>
<evidence type="ECO:0000313" key="1">
    <source>
        <dbReference type="EMBL" id="AND75058.1"/>
    </source>
</evidence>
<dbReference type="EMBL" id="KU873925">
    <property type="protein sequence ID" value="AND75058.1"/>
    <property type="molecule type" value="Genomic_DNA"/>
</dbReference>
<evidence type="ECO:0000313" key="2">
    <source>
        <dbReference type="Proteomes" id="UP000225821"/>
    </source>
</evidence>
<accession>A0A1S5R3S4</accession>
<keyword evidence="2" id="KW-1185">Reference proteome</keyword>
<protein>
    <submittedName>
        <fullName evidence="1">Uncharacterized protein</fullName>
    </submittedName>
</protein>
<organism evidence="1 2">
    <name type="scientific">Pseudomonas phage pf16</name>
    <dbReference type="NCBI Taxonomy" id="1815630"/>
    <lineage>
        <taxon>Viruses</taxon>
        <taxon>Duplodnaviria</taxon>
        <taxon>Heunggongvirae</taxon>
        <taxon>Uroviricota</taxon>
        <taxon>Caudoviricetes</taxon>
        <taxon>Chakrabartyvirus</taxon>
        <taxon>Chakrabartyvirus pf16</taxon>
    </lineage>
</organism>
<sequence>MEHIFIIAENARFAHYYAEGLGFKRGQYQAVTDFDRMRGLRECTLFVLPRADLNPVYARVYSEAVFSRFTIIFIDDETLDIIEGVAYTEASHN</sequence>